<gene>
    <name evidence="6" type="ORF">PV328_009548</name>
</gene>
<reference evidence="6" key="1">
    <citation type="journal article" date="2023" name="bioRxiv">
        <title>Scaffold-level genome assemblies of two parasitoid biocontrol wasps reveal the parthenogenesis mechanism and an associated novel virus.</title>
        <authorList>
            <person name="Inwood S."/>
            <person name="Skelly J."/>
            <person name="Guhlin J."/>
            <person name="Harrop T."/>
            <person name="Goldson S."/>
            <person name="Dearden P."/>
        </authorList>
    </citation>
    <scope>NUCLEOTIDE SEQUENCE</scope>
    <source>
        <strain evidence="6">Irish</strain>
        <tissue evidence="6">Whole body</tissue>
    </source>
</reference>
<dbReference type="InterPro" id="IPR002018">
    <property type="entry name" value="CarbesteraseB"/>
</dbReference>
<protein>
    <recommendedName>
        <fullName evidence="5">Carboxylesterase type B domain-containing protein</fullName>
    </recommendedName>
</protein>
<comment type="similarity">
    <text evidence="1">Belongs to the type-B carboxylesterase/lipase family.</text>
</comment>
<dbReference type="InterPro" id="IPR051093">
    <property type="entry name" value="Neuroligin/BSAL"/>
</dbReference>
<feature type="transmembrane region" description="Helical" evidence="4">
    <location>
        <begin position="581"/>
        <end position="611"/>
    </location>
</feature>
<reference evidence="6" key="2">
    <citation type="submission" date="2023-03" db="EMBL/GenBank/DDBJ databases">
        <authorList>
            <person name="Inwood S.N."/>
            <person name="Skelly J.G."/>
            <person name="Guhlin J."/>
            <person name="Harrop T.W.R."/>
            <person name="Goldson S.G."/>
            <person name="Dearden P.K."/>
        </authorList>
    </citation>
    <scope>NUCLEOTIDE SEQUENCE</scope>
    <source>
        <strain evidence="6">Irish</strain>
        <tissue evidence="6">Whole body</tissue>
    </source>
</reference>
<dbReference type="Pfam" id="PF00135">
    <property type="entry name" value="COesterase"/>
    <property type="match status" value="1"/>
</dbReference>
<keyword evidence="4" id="KW-1133">Transmembrane helix</keyword>
<evidence type="ECO:0000256" key="2">
    <source>
        <dbReference type="ARBA" id="ARBA00023180"/>
    </source>
</evidence>
<evidence type="ECO:0000256" key="4">
    <source>
        <dbReference type="SAM" id="Phobius"/>
    </source>
</evidence>
<keyword evidence="7" id="KW-1185">Reference proteome</keyword>
<feature type="region of interest" description="Disordered" evidence="3">
    <location>
        <begin position="733"/>
        <end position="776"/>
    </location>
</feature>
<dbReference type="Gene3D" id="3.40.50.1820">
    <property type="entry name" value="alpha/beta hydrolase"/>
    <property type="match status" value="1"/>
</dbReference>
<dbReference type="Proteomes" id="UP001168990">
    <property type="component" value="Unassembled WGS sequence"/>
</dbReference>
<dbReference type="EMBL" id="JAQQBS010001424">
    <property type="protein sequence ID" value="KAK0158564.1"/>
    <property type="molecule type" value="Genomic_DNA"/>
</dbReference>
<organism evidence="6 7">
    <name type="scientific">Microctonus aethiopoides</name>
    <dbReference type="NCBI Taxonomy" id="144406"/>
    <lineage>
        <taxon>Eukaryota</taxon>
        <taxon>Metazoa</taxon>
        <taxon>Ecdysozoa</taxon>
        <taxon>Arthropoda</taxon>
        <taxon>Hexapoda</taxon>
        <taxon>Insecta</taxon>
        <taxon>Pterygota</taxon>
        <taxon>Neoptera</taxon>
        <taxon>Endopterygota</taxon>
        <taxon>Hymenoptera</taxon>
        <taxon>Apocrita</taxon>
        <taxon>Ichneumonoidea</taxon>
        <taxon>Braconidae</taxon>
        <taxon>Euphorinae</taxon>
        <taxon>Microctonus</taxon>
    </lineage>
</organism>
<evidence type="ECO:0000256" key="3">
    <source>
        <dbReference type="SAM" id="MobiDB-lite"/>
    </source>
</evidence>
<evidence type="ECO:0000256" key="1">
    <source>
        <dbReference type="ARBA" id="ARBA00005964"/>
    </source>
</evidence>
<comment type="caution">
    <text evidence="6">The sequence shown here is derived from an EMBL/GenBank/DDBJ whole genome shotgun (WGS) entry which is preliminary data.</text>
</comment>
<accession>A0AA39EXF6</accession>
<dbReference type="PANTHER" id="PTHR43903">
    <property type="entry name" value="NEUROLIGIN"/>
    <property type="match status" value="1"/>
</dbReference>
<sequence length="776" mass="87151">MSESGKSHPVLLYIHGESYDWGSGNLYDGSVLASYTDQVVVTINYRLGILGFLNANISPHTKARVANYGLMDQLAALHWVKENIALFGGDPGNVTLMGHGTGAACVNFLAISPTVIPGLFKRAILLSGSALSSWAVIEDPVTYAVKLAKAVNCSVPLDLLKEHELIVDCLRESQLEELMSADIQPPTFLSAFGPSVDGVVIKPDFQKDLLSYLGPEFQGSGQLPKRNDPGTPITSNNKYDLLFGVTTSEALWRFAEKDVQSGFEGERRDRIIRTYVRNAYTYHLTEIFYTIVNEYTEWERTMQHPSNTRDGCIRALSDAQFVAPLVQTGDLFTLRHTRQPNNPHITPIPDSEKEPMPKTYFYVFDLQTKDSDYPEKMGTVHGEELPYIFGAPLVEGFGYFRRTNYTKSEIMLSESIIQAFANFVKSGNPNVDEYHRNDLQMKISKEKNRFRSINWEQYDPVHQKYLEITKKASMKNHYRAHQLSVWLRLIPELHRAGMEDVEPKHNLFRGHNDPSLYDGSVRPDPLSRIGEEYRRRNFTTEPPTTTDYSMTTCENHIQSTNLQNVHNASTDTLASLDAAGYAAYSTALSVTIAIGCSLLILNVLIFAGVYYQRDKTRLEAKSLQQQQMMNQQCGPRGFTELKQPPLTHSHFGDGGQVIVDVENEMMRRNVIKSANDPGLLQQTPSTHTLPHQHHYQKQQSHVGHSTLPRTSVIHEMGLQSQCAYNQQCPPNGSIHLTVPRAPPPPRTKSPPENQPLLQGGQVSNRATQGSMTEMRV</sequence>
<keyword evidence="2" id="KW-0325">Glycoprotein</keyword>
<evidence type="ECO:0000259" key="5">
    <source>
        <dbReference type="Pfam" id="PF00135"/>
    </source>
</evidence>
<dbReference type="InterPro" id="IPR029058">
    <property type="entry name" value="AB_hydrolase_fold"/>
</dbReference>
<proteinExistence type="inferred from homology"/>
<feature type="compositionally biased region" description="Polar residues" evidence="3">
    <location>
        <begin position="760"/>
        <end position="776"/>
    </location>
</feature>
<name>A0AA39EXF6_9HYME</name>
<feature type="domain" description="Carboxylesterase type B" evidence="5">
    <location>
        <begin position="3"/>
        <end position="486"/>
    </location>
</feature>
<keyword evidence="4" id="KW-0472">Membrane</keyword>
<dbReference type="SUPFAM" id="SSF53474">
    <property type="entry name" value="alpha/beta-Hydrolases"/>
    <property type="match status" value="1"/>
</dbReference>
<evidence type="ECO:0000313" key="7">
    <source>
        <dbReference type="Proteomes" id="UP001168990"/>
    </source>
</evidence>
<dbReference type="AlphaFoldDB" id="A0AA39EXF6"/>
<keyword evidence="4" id="KW-0812">Transmembrane</keyword>
<evidence type="ECO:0000313" key="6">
    <source>
        <dbReference type="EMBL" id="KAK0158564.1"/>
    </source>
</evidence>